<evidence type="ECO:0000313" key="22">
    <source>
        <dbReference type="Proteomes" id="UP000653454"/>
    </source>
</evidence>
<evidence type="ECO:0000256" key="14">
    <source>
        <dbReference type="ARBA" id="ARBA00038530"/>
    </source>
</evidence>
<feature type="domain" description="Fibronectin type-III" evidence="20">
    <location>
        <begin position="441"/>
        <end position="539"/>
    </location>
</feature>
<dbReference type="Pfam" id="PF07679">
    <property type="entry name" value="I-set"/>
    <property type="match status" value="2"/>
</dbReference>
<keyword evidence="2" id="KW-0358">Heparin-binding</keyword>
<dbReference type="InterPro" id="IPR003961">
    <property type="entry name" value="FN3_dom"/>
</dbReference>
<keyword evidence="22" id="KW-1185">Reference proteome</keyword>
<evidence type="ECO:0000256" key="7">
    <source>
        <dbReference type="ARBA" id="ARBA00022989"/>
    </source>
</evidence>
<evidence type="ECO:0000256" key="13">
    <source>
        <dbReference type="ARBA" id="ARBA00038144"/>
    </source>
</evidence>
<dbReference type="PANTHER" id="PTHR44170">
    <property type="entry name" value="PROTEIN SIDEKICK"/>
    <property type="match status" value="1"/>
</dbReference>
<dbReference type="InterPro" id="IPR013783">
    <property type="entry name" value="Ig-like_fold"/>
</dbReference>
<dbReference type="PROSITE" id="PS50853">
    <property type="entry name" value="FN3"/>
    <property type="match status" value="2"/>
</dbReference>
<dbReference type="SMART" id="SM00060">
    <property type="entry name" value="FN3"/>
    <property type="match status" value="2"/>
</dbReference>
<feature type="compositionally biased region" description="Polar residues" evidence="16">
    <location>
        <begin position="754"/>
        <end position="764"/>
    </location>
</feature>
<dbReference type="SMART" id="SM00408">
    <property type="entry name" value="IGc2"/>
    <property type="match status" value="3"/>
</dbReference>
<comment type="subunit">
    <text evidence="14">Homodimer. Heterotetramer; 2 iHog chains bind 2 hh chains when facilitated by heparin, heparin is required to promote high-affinity interactions between hh and iHog.</text>
</comment>
<feature type="region of interest" description="Disordered" evidence="16">
    <location>
        <begin position="640"/>
        <end position="727"/>
    </location>
</feature>
<organism evidence="21 22">
    <name type="scientific">Plutella xylostella</name>
    <name type="common">Diamondback moth</name>
    <name type="synonym">Plutella maculipennis</name>
    <dbReference type="NCBI Taxonomy" id="51655"/>
    <lineage>
        <taxon>Eukaryota</taxon>
        <taxon>Metazoa</taxon>
        <taxon>Ecdysozoa</taxon>
        <taxon>Arthropoda</taxon>
        <taxon>Hexapoda</taxon>
        <taxon>Insecta</taxon>
        <taxon>Pterygota</taxon>
        <taxon>Neoptera</taxon>
        <taxon>Endopterygota</taxon>
        <taxon>Lepidoptera</taxon>
        <taxon>Glossata</taxon>
        <taxon>Ditrysia</taxon>
        <taxon>Yponomeutoidea</taxon>
        <taxon>Plutellidae</taxon>
        <taxon>Plutella</taxon>
    </lineage>
</organism>
<dbReference type="InterPro" id="IPR013098">
    <property type="entry name" value="Ig_I-set"/>
</dbReference>
<feature type="transmembrane region" description="Helical" evidence="17">
    <location>
        <begin position="909"/>
        <end position="931"/>
    </location>
</feature>
<dbReference type="Proteomes" id="UP000653454">
    <property type="component" value="Unassembled WGS sequence"/>
</dbReference>
<comment type="similarity">
    <text evidence="13">Belongs to the immunoglobulin superfamily. IHOG family.</text>
</comment>
<dbReference type="GO" id="GO:0098609">
    <property type="term" value="P:cell-cell adhesion"/>
    <property type="evidence" value="ECO:0007669"/>
    <property type="project" value="TreeGrafter"/>
</dbReference>
<feature type="domain" description="Fibronectin type-III" evidence="20">
    <location>
        <begin position="543"/>
        <end position="639"/>
    </location>
</feature>
<dbReference type="CDD" id="cd00063">
    <property type="entry name" value="FN3"/>
    <property type="match status" value="2"/>
</dbReference>
<feature type="domain" description="Ig-like" evidence="19">
    <location>
        <begin position="8"/>
        <end position="99"/>
    </location>
</feature>
<evidence type="ECO:0000256" key="1">
    <source>
        <dbReference type="ARBA" id="ARBA00004479"/>
    </source>
</evidence>
<evidence type="ECO:0000256" key="11">
    <source>
        <dbReference type="ARBA" id="ARBA00023319"/>
    </source>
</evidence>
<dbReference type="Pfam" id="PF13927">
    <property type="entry name" value="Ig_3"/>
    <property type="match status" value="1"/>
</dbReference>
<keyword evidence="4 18" id="KW-0732">Signal</keyword>
<evidence type="ECO:0000256" key="10">
    <source>
        <dbReference type="ARBA" id="ARBA00023180"/>
    </source>
</evidence>
<dbReference type="Gene3D" id="2.60.40.10">
    <property type="entry name" value="Immunoglobulins"/>
    <property type="match status" value="6"/>
</dbReference>
<dbReference type="GO" id="GO:0008201">
    <property type="term" value="F:heparin binding"/>
    <property type="evidence" value="ECO:0007669"/>
    <property type="project" value="UniProtKB-KW"/>
</dbReference>
<reference evidence="21" key="1">
    <citation type="submission" date="2020-11" db="EMBL/GenBank/DDBJ databases">
        <authorList>
            <person name="Whiteford S."/>
        </authorList>
    </citation>
    <scope>NUCLEOTIDE SEQUENCE</scope>
</reference>
<evidence type="ECO:0000256" key="4">
    <source>
        <dbReference type="ARBA" id="ARBA00022729"/>
    </source>
</evidence>
<keyword evidence="10" id="KW-0325">Glycoprotein</keyword>
<feature type="region of interest" description="Disordered" evidence="16">
    <location>
        <begin position="785"/>
        <end position="808"/>
    </location>
</feature>
<keyword evidence="6" id="KW-0654">Proteoglycan</keyword>
<sequence length="1008" mass="109807">MAAALYVPMLLALASTTLAEIEMEFTKWPESVTAPVGDKVTFECKVRVPAERLVWRWRHLAEDAPWQPVQENYQSNEVSTRLVVEMRRNTKDKYYQCVVWYGAVVLASVPARLTVAQLDLTRSVAEKRVVTAPLRSPVALHCKPPASEPPAEISWFKEVEGTKQRVESTRGVLIIDSATPDSDGSFGCTATNALLGQTVDLPERVVLRVQHEGRSEPRFLETEDYVGIVNRDGVLTAPVKPNEDLFLVCGVVGTGVKVYWSRDNRPLPSKAKVSNDGTQLTVGSFKHDDAGIYTCSSGSLRRSWKVTALSPARWQGSVDNVNATEGNGARVSCGTPQGNPRPNVFWLLNGEPVNHDKRIRTTGSELYIEQVEKRHASIVQCFACNELGCAYDAALLQVLPMQISDQEYSVDMGKKIHHMSRPPKRHGKTSRKHSSKPVLEPPSRPNVTRMSDESVMITWSNGTKGLQIVFFKVQYIDATKKSNTSQWNTCNSDIPPHVHSYEITGLTPDRYYKFRISAVYSNQDNKQGRSTGRFHLQRGQYRGPRPPALTNATALSPSSIVVNWTYSIGNSVPADGFYIHYRDISSAGEYVKMAAAGDARSAILSHLSADTGYEVKVQSYTVQAPSEFTSILSHTTASAQDNISNSTGPLQHQHRTTSASAQDNISNSTGPLQHQHRTTSATAQDHCSISTGQHQQQHRTTAASAQDNISNSTGPLQHQHRTTPASAQAHCIINTGQRSISTGQHQHQHRTAAASAQDNTSISTGPLQLQHRTTAESAQDNISISTGQHQHQHRTTPASAQDNTSISTGPLQLQHRTTASHDVCSPSLKNILCYPVGLAYPGCRVKPGWDSAIQSIQSNQSNEVKRISIHSEDAFSFKCKTLRSASQPPRPPPPAVRSPAGAGAASPSALVTAGAAGAGLLVILLTAVLLCRRAKRPARDKEKVSVPEGGSTNGYIPAKVPITITSNPMHGEGGESGVEMSFMHNNNTGSEDSTLSHSRKNGTSPRYV</sequence>
<feature type="chain" id="PRO_5035879925" description="Interference hedgehog" evidence="18">
    <location>
        <begin position="20"/>
        <end position="1008"/>
    </location>
</feature>
<feature type="compositionally biased region" description="Polar residues" evidence="16">
    <location>
        <begin position="983"/>
        <end position="1008"/>
    </location>
</feature>
<dbReference type="InterPro" id="IPR003598">
    <property type="entry name" value="Ig_sub2"/>
</dbReference>
<comment type="function">
    <text evidence="12">Mediates response to the active Hedgehog (Hh) protein signal in embryos, functioning upstream or at the level of patched (ptc).</text>
</comment>
<feature type="domain" description="Ig-like" evidence="19">
    <location>
        <begin position="217"/>
        <end position="307"/>
    </location>
</feature>
<dbReference type="Pfam" id="PF00041">
    <property type="entry name" value="fn3"/>
    <property type="match status" value="2"/>
</dbReference>
<evidence type="ECO:0000256" key="16">
    <source>
        <dbReference type="SAM" id="MobiDB-lite"/>
    </source>
</evidence>
<feature type="region of interest" description="Disordered" evidence="16">
    <location>
        <begin position="417"/>
        <end position="449"/>
    </location>
</feature>
<evidence type="ECO:0000256" key="8">
    <source>
        <dbReference type="ARBA" id="ARBA00023136"/>
    </source>
</evidence>
<feature type="region of interest" description="Disordered" evidence="16">
    <location>
        <begin position="882"/>
        <end position="906"/>
    </location>
</feature>
<dbReference type="InterPro" id="IPR036116">
    <property type="entry name" value="FN3_sf"/>
</dbReference>
<evidence type="ECO:0000256" key="18">
    <source>
        <dbReference type="SAM" id="SignalP"/>
    </source>
</evidence>
<keyword evidence="7 17" id="KW-1133">Transmembrane helix</keyword>
<evidence type="ECO:0000256" key="12">
    <source>
        <dbReference type="ARBA" id="ARBA00037573"/>
    </source>
</evidence>
<evidence type="ECO:0000259" key="19">
    <source>
        <dbReference type="PROSITE" id="PS50835"/>
    </source>
</evidence>
<comment type="subcellular location">
    <subcellularLocation>
        <location evidence="1">Membrane</location>
        <topology evidence="1">Single-pass type I membrane protein</topology>
    </subcellularLocation>
</comment>
<evidence type="ECO:0000256" key="9">
    <source>
        <dbReference type="ARBA" id="ARBA00023157"/>
    </source>
</evidence>
<gene>
    <name evidence="21" type="ORF">PLXY2_LOCUS2414</name>
</gene>
<keyword evidence="9" id="KW-1015">Disulfide bond</keyword>
<feature type="compositionally biased region" description="Low complexity" evidence="16">
    <location>
        <begin position="897"/>
        <end position="906"/>
    </location>
</feature>
<feature type="domain" description="Ig-like" evidence="19">
    <location>
        <begin position="110"/>
        <end position="200"/>
    </location>
</feature>
<feature type="signal peptide" evidence="18">
    <location>
        <begin position="1"/>
        <end position="19"/>
    </location>
</feature>
<keyword evidence="11" id="KW-0393">Immunoglobulin domain</keyword>
<accession>A0A8S4DJ01</accession>
<dbReference type="GO" id="GO:0007411">
    <property type="term" value="P:axon guidance"/>
    <property type="evidence" value="ECO:0007669"/>
    <property type="project" value="TreeGrafter"/>
</dbReference>
<dbReference type="InterPro" id="IPR007110">
    <property type="entry name" value="Ig-like_dom"/>
</dbReference>
<dbReference type="AlphaFoldDB" id="A0A8S4DJ01"/>
<dbReference type="EMBL" id="CAJHNJ030000006">
    <property type="protein sequence ID" value="CAG9101503.1"/>
    <property type="molecule type" value="Genomic_DNA"/>
</dbReference>
<dbReference type="SUPFAM" id="SSF48726">
    <property type="entry name" value="Immunoglobulin"/>
    <property type="match status" value="3"/>
</dbReference>
<evidence type="ECO:0000256" key="2">
    <source>
        <dbReference type="ARBA" id="ARBA00022674"/>
    </source>
</evidence>
<keyword evidence="3 17" id="KW-0812">Transmembrane</keyword>
<dbReference type="SMART" id="SM00409">
    <property type="entry name" value="IG"/>
    <property type="match status" value="4"/>
</dbReference>
<name>A0A8S4DJ01_PLUXY</name>
<evidence type="ECO:0000256" key="3">
    <source>
        <dbReference type="ARBA" id="ARBA00022692"/>
    </source>
</evidence>
<dbReference type="GO" id="GO:0005886">
    <property type="term" value="C:plasma membrane"/>
    <property type="evidence" value="ECO:0007669"/>
    <property type="project" value="TreeGrafter"/>
</dbReference>
<feature type="region of interest" description="Disordered" evidence="16">
    <location>
        <begin position="937"/>
        <end position="1008"/>
    </location>
</feature>
<dbReference type="PROSITE" id="PS50835">
    <property type="entry name" value="IG_LIKE"/>
    <property type="match status" value="4"/>
</dbReference>
<dbReference type="PANTHER" id="PTHR44170:SF33">
    <property type="entry name" value="BROTHER OF IHOG, ISOFORM G-RELATED"/>
    <property type="match status" value="1"/>
</dbReference>
<evidence type="ECO:0000313" key="21">
    <source>
        <dbReference type="EMBL" id="CAG9101503.1"/>
    </source>
</evidence>
<dbReference type="InterPro" id="IPR036179">
    <property type="entry name" value="Ig-like_dom_sf"/>
</dbReference>
<evidence type="ECO:0000256" key="17">
    <source>
        <dbReference type="SAM" id="Phobius"/>
    </source>
</evidence>
<dbReference type="InterPro" id="IPR003599">
    <property type="entry name" value="Ig_sub"/>
</dbReference>
<feature type="compositionally biased region" description="Polar residues" evidence="16">
    <location>
        <begin position="640"/>
        <end position="726"/>
    </location>
</feature>
<feature type="domain" description="Ig-like" evidence="19">
    <location>
        <begin position="311"/>
        <end position="397"/>
    </location>
</feature>
<feature type="region of interest" description="Disordered" evidence="16">
    <location>
        <begin position="739"/>
        <end position="764"/>
    </location>
</feature>
<evidence type="ECO:0000256" key="6">
    <source>
        <dbReference type="ARBA" id="ARBA00022974"/>
    </source>
</evidence>
<protein>
    <recommendedName>
        <fullName evidence="15">Interference hedgehog</fullName>
    </recommendedName>
</protein>
<comment type="caution">
    <text evidence="21">The sequence shown here is derived from an EMBL/GenBank/DDBJ whole genome shotgun (WGS) entry which is preliminary data.</text>
</comment>
<evidence type="ECO:0000256" key="15">
    <source>
        <dbReference type="ARBA" id="ARBA00041099"/>
    </source>
</evidence>
<evidence type="ECO:0000259" key="20">
    <source>
        <dbReference type="PROSITE" id="PS50853"/>
    </source>
</evidence>
<proteinExistence type="inferred from homology"/>
<feature type="compositionally biased region" description="Basic residues" evidence="16">
    <location>
        <begin position="417"/>
        <end position="435"/>
    </location>
</feature>
<dbReference type="SUPFAM" id="SSF49265">
    <property type="entry name" value="Fibronectin type III"/>
    <property type="match status" value="1"/>
</dbReference>
<evidence type="ECO:0000256" key="5">
    <source>
        <dbReference type="ARBA" id="ARBA00022737"/>
    </source>
</evidence>
<dbReference type="GO" id="GO:0030424">
    <property type="term" value="C:axon"/>
    <property type="evidence" value="ECO:0007669"/>
    <property type="project" value="TreeGrafter"/>
</dbReference>
<keyword evidence="8 17" id="KW-0472">Membrane</keyword>
<keyword evidence="5" id="KW-0677">Repeat</keyword>